<dbReference type="InterPro" id="IPR038975">
    <property type="entry name" value="THNL"/>
</dbReference>
<keyword evidence="1" id="KW-0732">Signal</keyword>
<dbReference type="PANTHER" id="PTHR36312">
    <property type="entry name" value="THIONIN-LIKE PROTEIN 1"/>
    <property type="match status" value="1"/>
</dbReference>
<evidence type="ECO:0000313" key="2">
    <source>
        <dbReference type="EMBL" id="KAK3219710.1"/>
    </source>
</evidence>
<evidence type="ECO:0000256" key="1">
    <source>
        <dbReference type="SAM" id="SignalP"/>
    </source>
</evidence>
<proteinExistence type="predicted"/>
<dbReference type="Proteomes" id="UP001281410">
    <property type="component" value="Unassembled WGS sequence"/>
</dbReference>
<protein>
    <recommendedName>
        <fullName evidence="4">Thionin-like protein</fullName>
    </recommendedName>
</protein>
<name>A0AAE0AL64_9ROSI</name>
<keyword evidence="3" id="KW-1185">Reference proteome</keyword>
<reference evidence="2" key="1">
    <citation type="journal article" date="2023" name="Plant J.">
        <title>Genome sequences and population genomics provide insights into the demographic history, inbreeding, and mutation load of two 'living fossil' tree species of Dipteronia.</title>
        <authorList>
            <person name="Feng Y."/>
            <person name="Comes H.P."/>
            <person name="Chen J."/>
            <person name="Zhu S."/>
            <person name="Lu R."/>
            <person name="Zhang X."/>
            <person name="Li P."/>
            <person name="Qiu J."/>
            <person name="Olsen K.M."/>
            <person name="Qiu Y."/>
        </authorList>
    </citation>
    <scope>NUCLEOTIDE SEQUENCE</scope>
    <source>
        <strain evidence="2">NBL</strain>
    </source>
</reference>
<accession>A0AAE0AL64</accession>
<organism evidence="2 3">
    <name type="scientific">Dipteronia sinensis</name>
    <dbReference type="NCBI Taxonomy" id="43782"/>
    <lineage>
        <taxon>Eukaryota</taxon>
        <taxon>Viridiplantae</taxon>
        <taxon>Streptophyta</taxon>
        <taxon>Embryophyta</taxon>
        <taxon>Tracheophyta</taxon>
        <taxon>Spermatophyta</taxon>
        <taxon>Magnoliopsida</taxon>
        <taxon>eudicotyledons</taxon>
        <taxon>Gunneridae</taxon>
        <taxon>Pentapetalae</taxon>
        <taxon>rosids</taxon>
        <taxon>malvids</taxon>
        <taxon>Sapindales</taxon>
        <taxon>Sapindaceae</taxon>
        <taxon>Hippocastanoideae</taxon>
        <taxon>Acereae</taxon>
        <taxon>Dipteronia</taxon>
    </lineage>
</organism>
<sequence length="108" mass="11801">MAKNTGMAGKLVIITAMVLFMFMATVVESGKHVDKECYYKCYARHCRGKYAAMCGLACLRKCTVHDSEAIDNCTFSCANSKCDNFSSDEVGDVEGCVYSCAENCESKS</sequence>
<feature type="signal peptide" evidence="1">
    <location>
        <begin position="1"/>
        <end position="29"/>
    </location>
</feature>
<gene>
    <name evidence="2" type="ORF">Dsin_013680</name>
</gene>
<dbReference type="PANTHER" id="PTHR36312:SF1">
    <property type="entry name" value="OS01G0594500 PROTEIN"/>
    <property type="match status" value="1"/>
</dbReference>
<evidence type="ECO:0000313" key="3">
    <source>
        <dbReference type="Proteomes" id="UP001281410"/>
    </source>
</evidence>
<dbReference type="AlphaFoldDB" id="A0AAE0AL64"/>
<comment type="caution">
    <text evidence="2">The sequence shown here is derived from an EMBL/GenBank/DDBJ whole genome shotgun (WGS) entry which is preliminary data.</text>
</comment>
<dbReference type="EMBL" id="JANJYJ010000004">
    <property type="protein sequence ID" value="KAK3219710.1"/>
    <property type="molecule type" value="Genomic_DNA"/>
</dbReference>
<feature type="chain" id="PRO_5042037710" description="Thionin-like protein" evidence="1">
    <location>
        <begin position="30"/>
        <end position="108"/>
    </location>
</feature>
<evidence type="ECO:0008006" key="4">
    <source>
        <dbReference type="Google" id="ProtNLM"/>
    </source>
</evidence>